<feature type="compositionally biased region" description="Pro residues" evidence="3">
    <location>
        <begin position="862"/>
        <end position="877"/>
    </location>
</feature>
<evidence type="ECO:0000256" key="1">
    <source>
        <dbReference type="ARBA" id="ARBA00008383"/>
    </source>
</evidence>
<dbReference type="Proteomes" id="UP000309174">
    <property type="component" value="Unassembled WGS sequence"/>
</dbReference>
<dbReference type="InterPro" id="IPR023606">
    <property type="entry name" value="CoA-Trfase_III_dom_1_sf"/>
</dbReference>
<dbReference type="Pfam" id="PF02515">
    <property type="entry name" value="CoA_transf_3"/>
    <property type="match status" value="2"/>
</dbReference>
<feature type="region of interest" description="Disordered" evidence="3">
    <location>
        <begin position="1"/>
        <end position="107"/>
    </location>
</feature>
<dbReference type="AlphaFoldDB" id="A0A5C4JEV6"/>
<evidence type="ECO:0000256" key="3">
    <source>
        <dbReference type="SAM" id="MobiDB-lite"/>
    </source>
</evidence>
<protein>
    <submittedName>
        <fullName evidence="4">CoA transferase</fullName>
    </submittedName>
</protein>
<sequence>MGAGERRRPGRRAAVRRARPGAARRPAQRGDADVGEARPARDPHVHLGLDEGPRIRRGRAEPDHGALERARRPARDAPDGGRPDGRRRAMNRPDAANRPGAAGGVDGRGSVLRVVELAEGVAGQVCGRLFAGLGHAVTKCEPPGGDPLRTREPVGADGLSYTFAALNADKRSVQLDPSTPDGRDRLAELLAAADILITDAGPRGSAEADLSPARLRAAHPRLVVVTITPYGATDPRSDMYGDSLLAECYGGLAAMVGEPDRRPLSLGGEQVAHAAAFVAFYGAMLALRRPGGDVVDVALCDVAAYIDWKSDIVYTETGQIPVRTGTSIGRWRTVEAADGWVGFIFQPEQWDSVITLVGDPALEDPRLRGDKERFELVDSWWPAVERWAAQRTKREIYHAAQRLGLPFGYGADLADLAADPQYRARSFISDGGGTLAPVVGLPWRFGEPPSLDDAEPDAPRPAPRTVDGPAGGRDRAPLAGLVVLDLGTITAGAATGRLLADYGATVIKIETMERPDAFRVWPVPGAGDAEVMEESPLFESNNAGKLGITLDLKTEAGRAEIRRLVARSDALIENFTVGVTRRLGIDFPTLIEVNPRLIYLSLSSQGQSGPESGTRSYGSSLDLLSGLASVTGYAGERPMWSSADINYPDQIVSLFGAGLIAYCAALDLRGTYLDVSQRELVSWTLADRIIEHLAAGTVPGPSGNRRPGSTPHDVYRCDGDDQWIAVACRTDAERAALAALIGAGRMAGEPARWWEENHREVDAAISAWTRRRPKDECVRELTRAGVPSAPVQSARERAEDPHFRRRRVFLDEPRRQKGFPLRLFGYEPPQPRPAPGLGQHDAEIRGAALSGGHVPGAGDVPAPRPAEFPSPRPGGSK</sequence>
<accession>A0A5C4JEV6</accession>
<dbReference type="InterPro" id="IPR003673">
    <property type="entry name" value="CoA-Trfase_fam_III"/>
</dbReference>
<reference evidence="4 5" key="1">
    <citation type="submission" date="2019-05" db="EMBL/GenBank/DDBJ databases">
        <title>Draft genome sequence of Actinomadura sp. 14C53.</title>
        <authorList>
            <person name="Saricaoglu S."/>
            <person name="Isik K."/>
        </authorList>
    </citation>
    <scope>NUCLEOTIDE SEQUENCE [LARGE SCALE GENOMIC DNA]</scope>
    <source>
        <strain evidence="4 5">14C53</strain>
    </source>
</reference>
<dbReference type="PANTHER" id="PTHR48228">
    <property type="entry name" value="SUCCINYL-COA--D-CITRAMALATE COA-TRANSFERASE"/>
    <property type="match status" value="1"/>
</dbReference>
<dbReference type="Gene3D" id="3.40.50.10540">
    <property type="entry name" value="Crotonobetainyl-coa:carnitine coa-transferase, domain 1"/>
    <property type="match status" value="2"/>
</dbReference>
<dbReference type="EMBL" id="VCKW01000038">
    <property type="protein sequence ID" value="TMR03678.1"/>
    <property type="molecule type" value="Genomic_DNA"/>
</dbReference>
<comment type="similarity">
    <text evidence="1">Belongs to the CoA-transferase III family.</text>
</comment>
<keyword evidence="2 4" id="KW-0808">Transferase</keyword>
<dbReference type="InterPro" id="IPR050509">
    <property type="entry name" value="CoA-transferase_III"/>
</dbReference>
<feature type="region of interest" description="Disordered" evidence="3">
    <location>
        <begin position="446"/>
        <end position="473"/>
    </location>
</feature>
<dbReference type="GO" id="GO:0016740">
    <property type="term" value="F:transferase activity"/>
    <property type="evidence" value="ECO:0007669"/>
    <property type="project" value="UniProtKB-KW"/>
</dbReference>
<comment type="caution">
    <text evidence="4">The sequence shown here is derived from an EMBL/GenBank/DDBJ whole genome shotgun (WGS) entry which is preliminary data.</text>
</comment>
<dbReference type="PANTHER" id="PTHR48228:SF6">
    <property type="entry name" value="L-CARNITINE COA-TRANSFERASE"/>
    <property type="match status" value="1"/>
</dbReference>
<feature type="region of interest" description="Disordered" evidence="3">
    <location>
        <begin position="821"/>
        <end position="877"/>
    </location>
</feature>
<dbReference type="Gene3D" id="3.30.1540.10">
    <property type="entry name" value="formyl-coa transferase, domain 3"/>
    <property type="match status" value="2"/>
</dbReference>
<keyword evidence="5" id="KW-1185">Reference proteome</keyword>
<gene>
    <name evidence="4" type="ORF">ETD83_10125</name>
</gene>
<evidence type="ECO:0000313" key="4">
    <source>
        <dbReference type="EMBL" id="TMR03678.1"/>
    </source>
</evidence>
<feature type="compositionally biased region" description="Basic residues" evidence="3">
    <location>
        <begin position="8"/>
        <end position="19"/>
    </location>
</feature>
<proteinExistence type="inferred from homology"/>
<evidence type="ECO:0000313" key="5">
    <source>
        <dbReference type="Proteomes" id="UP000309174"/>
    </source>
</evidence>
<feature type="compositionally biased region" description="Basic and acidic residues" evidence="3">
    <location>
        <begin position="28"/>
        <end position="87"/>
    </location>
</feature>
<evidence type="ECO:0000256" key="2">
    <source>
        <dbReference type="ARBA" id="ARBA00022679"/>
    </source>
</evidence>
<dbReference type="InterPro" id="IPR044855">
    <property type="entry name" value="CoA-Trfase_III_dom3_sf"/>
</dbReference>
<dbReference type="SUPFAM" id="SSF89796">
    <property type="entry name" value="CoA-transferase family III (CaiB/BaiF)"/>
    <property type="match status" value="2"/>
</dbReference>
<dbReference type="OrthoDB" id="4251672at2"/>
<organism evidence="4 5">
    <name type="scientific">Actinomadura soli</name>
    <dbReference type="NCBI Taxonomy" id="2508997"/>
    <lineage>
        <taxon>Bacteria</taxon>
        <taxon>Bacillati</taxon>
        <taxon>Actinomycetota</taxon>
        <taxon>Actinomycetes</taxon>
        <taxon>Streptosporangiales</taxon>
        <taxon>Thermomonosporaceae</taxon>
        <taxon>Actinomadura</taxon>
    </lineage>
</organism>
<name>A0A5C4JEV6_9ACTN</name>